<dbReference type="PROSITE" id="PS50887">
    <property type="entry name" value="GGDEF"/>
    <property type="match status" value="1"/>
</dbReference>
<keyword evidence="3" id="KW-1185">Reference proteome</keyword>
<dbReference type="SUPFAM" id="SSF55073">
    <property type="entry name" value="Nucleotide cyclase"/>
    <property type="match status" value="1"/>
</dbReference>
<dbReference type="EMBL" id="BJYE01000009">
    <property type="protein sequence ID" value="GEN56557.1"/>
    <property type="molecule type" value="Genomic_DNA"/>
</dbReference>
<protein>
    <recommendedName>
        <fullName evidence="1">GGDEF domain-containing protein</fullName>
    </recommendedName>
</protein>
<dbReference type="GO" id="GO:0005886">
    <property type="term" value="C:plasma membrane"/>
    <property type="evidence" value="ECO:0007669"/>
    <property type="project" value="TreeGrafter"/>
</dbReference>
<evidence type="ECO:0000313" key="3">
    <source>
        <dbReference type="Proteomes" id="UP000321400"/>
    </source>
</evidence>
<dbReference type="STRING" id="442899.SAMN05720591_10867"/>
<dbReference type="RefSeq" id="WP_170243663.1">
    <property type="nucleotide sequence ID" value="NZ_BJYE01000009.1"/>
</dbReference>
<dbReference type="NCBIfam" id="TIGR00254">
    <property type="entry name" value="GGDEF"/>
    <property type="match status" value="1"/>
</dbReference>
<dbReference type="PANTHER" id="PTHR45138">
    <property type="entry name" value="REGULATORY COMPONENTS OF SENSORY TRANSDUCTION SYSTEM"/>
    <property type="match status" value="1"/>
</dbReference>
<gene>
    <name evidence="2" type="ORF">HAL01_10210</name>
</gene>
<organism evidence="2 3">
    <name type="scientific">Halolactibacillus alkaliphilus</name>
    <dbReference type="NCBI Taxonomy" id="442899"/>
    <lineage>
        <taxon>Bacteria</taxon>
        <taxon>Bacillati</taxon>
        <taxon>Bacillota</taxon>
        <taxon>Bacilli</taxon>
        <taxon>Bacillales</taxon>
        <taxon>Bacillaceae</taxon>
        <taxon>Halolactibacillus</taxon>
    </lineage>
</organism>
<dbReference type="InterPro" id="IPR029787">
    <property type="entry name" value="Nucleotide_cyclase"/>
</dbReference>
<dbReference type="Proteomes" id="UP000321400">
    <property type="component" value="Unassembled WGS sequence"/>
</dbReference>
<dbReference type="CDD" id="cd01949">
    <property type="entry name" value="GGDEF"/>
    <property type="match status" value="1"/>
</dbReference>
<sequence length="304" mass="35598">MQHVINARFLKAMKAVDVTGIYVNSTGEIRHVFGKDITVSAHQLSIFDSVDSYSKKRLNNILSEEKANGTTDIYLKVDQEEDAKAYFLKYVRDDQGCWLIFIPYPDQYGKMVENMLEANSELTRLFEEKLSLEMELKLKVNELKIASITDPLTKLYNRQYFYEYLEERVSDTGWKSATLVMIDFNDFKKVNDTFGHKAGDQLLTQFSSMIKQHCHIGFRFGGDEFVIVSLNKTEENIKERLERINKLFKQHTEIVTLSYGLITVDQRDKEHLADKAMIDQLLKEADKRMYQHKRQIKQGDFHHR</sequence>
<dbReference type="GO" id="GO:1902201">
    <property type="term" value="P:negative regulation of bacterial-type flagellum-dependent cell motility"/>
    <property type="evidence" value="ECO:0007669"/>
    <property type="project" value="TreeGrafter"/>
</dbReference>
<comment type="caution">
    <text evidence="2">The sequence shown here is derived from an EMBL/GenBank/DDBJ whole genome shotgun (WGS) entry which is preliminary data.</text>
</comment>
<dbReference type="InterPro" id="IPR050469">
    <property type="entry name" value="Diguanylate_Cyclase"/>
</dbReference>
<dbReference type="InterPro" id="IPR043128">
    <property type="entry name" value="Rev_trsase/Diguanyl_cyclase"/>
</dbReference>
<feature type="domain" description="GGDEF" evidence="1">
    <location>
        <begin position="175"/>
        <end position="304"/>
    </location>
</feature>
<evidence type="ECO:0000313" key="2">
    <source>
        <dbReference type="EMBL" id="GEN56557.1"/>
    </source>
</evidence>
<dbReference type="AlphaFoldDB" id="A0A511X0S2"/>
<name>A0A511X0S2_9BACI</name>
<evidence type="ECO:0000259" key="1">
    <source>
        <dbReference type="PROSITE" id="PS50887"/>
    </source>
</evidence>
<dbReference type="SMART" id="SM00267">
    <property type="entry name" value="GGDEF"/>
    <property type="match status" value="1"/>
</dbReference>
<dbReference type="InterPro" id="IPR000160">
    <property type="entry name" value="GGDEF_dom"/>
</dbReference>
<dbReference type="Pfam" id="PF00990">
    <property type="entry name" value="GGDEF"/>
    <property type="match status" value="1"/>
</dbReference>
<dbReference type="Gene3D" id="3.30.70.270">
    <property type="match status" value="1"/>
</dbReference>
<accession>A0A511X0S2</accession>
<dbReference type="PANTHER" id="PTHR45138:SF6">
    <property type="entry name" value="DIGUANYLATE CYCLASE DGCN"/>
    <property type="match status" value="1"/>
</dbReference>
<dbReference type="GO" id="GO:0052621">
    <property type="term" value="F:diguanylate cyclase activity"/>
    <property type="evidence" value="ECO:0007669"/>
    <property type="project" value="TreeGrafter"/>
</dbReference>
<dbReference type="GO" id="GO:0043709">
    <property type="term" value="P:cell adhesion involved in single-species biofilm formation"/>
    <property type="evidence" value="ECO:0007669"/>
    <property type="project" value="TreeGrafter"/>
</dbReference>
<proteinExistence type="predicted"/>
<reference evidence="2 3" key="1">
    <citation type="submission" date="2019-07" db="EMBL/GenBank/DDBJ databases">
        <title>Whole genome shotgun sequence of Halolactibacillus alkaliphilus NBRC 103919.</title>
        <authorList>
            <person name="Hosoyama A."/>
            <person name="Uohara A."/>
            <person name="Ohji S."/>
            <person name="Ichikawa N."/>
        </authorList>
    </citation>
    <scope>NUCLEOTIDE SEQUENCE [LARGE SCALE GENOMIC DNA]</scope>
    <source>
        <strain evidence="2 3">NBRC 103919</strain>
    </source>
</reference>